<evidence type="ECO:0000256" key="4">
    <source>
        <dbReference type="ARBA" id="ARBA00023080"/>
    </source>
</evidence>
<keyword evidence="4" id="KW-0546">Nucleotide metabolism</keyword>
<dbReference type="PANTHER" id="PTHR11241">
    <property type="entry name" value="DEOXYURIDINE 5'-TRIPHOSPHATE NUCLEOTIDOHYDROLASE"/>
    <property type="match status" value="1"/>
</dbReference>
<dbReference type="Proteomes" id="UP000008726">
    <property type="component" value="Segment"/>
</dbReference>
<name>E5DPU2_9CAUD</name>
<evidence type="ECO:0000259" key="5">
    <source>
        <dbReference type="Pfam" id="PF00692"/>
    </source>
</evidence>
<keyword evidence="3" id="KW-0378">Hydrolase</keyword>
<dbReference type="KEGG" id="vg:18559933"/>
<dbReference type="InterPro" id="IPR008181">
    <property type="entry name" value="dUTPase"/>
</dbReference>
<evidence type="ECO:0000256" key="1">
    <source>
        <dbReference type="ARBA" id="ARBA00006581"/>
    </source>
</evidence>
<evidence type="ECO:0000313" key="6">
    <source>
        <dbReference type="EMBL" id="ADQ52728.1"/>
    </source>
</evidence>
<dbReference type="InterPro" id="IPR036157">
    <property type="entry name" value="dUTPase-like_sf"/>
</dbReference>
<dbReference type="Pfam" id="PF00692">
    <property type="entry name" value="dUTPase"/>
    <property type="match status" value="1"/>
</dbReference>
<dbReference type="SUPFAM" id="SSF51283">
    <property type="entry name" value="dUTPase-like"/>
    <property type="match status" value="1"/>
</dbReference>
<dbReference type="OrthoDB" id="12539at10239"/>
<dbReference type="Gene3D" id="2.70.40.10">
    <property type="match status" value="1"/>
</dbReference>
<dbReference type="NCBIfam" id="NF001862">
    <property type="entry name" value="PRK00601.1"/>
    <property type="match status" value="1"/>
</dbReference>
<dbReference type="CDD" id="cd07557">
    <property type="entry name" value="trimeric_dUTPase"/>
    <property type="match status" value="1"/>
</dbReference>
<dbReference type="GO" id="GO:0006226">
    <property type="term" value="P:dUMP biosynthetic process"/>
    <property type="evidence" value="ECO:0007669"/>
    <property type="project" value="InterPro"/>
</dbReference>
<gene>
    <name evidence="6" type="ORF">PX29p009</name>
</gene>
<evidence type="ECO:0000256" key="2">
    <source>
        <dbReference type="ARBA" id="ARBA00012379"/>
    </source>
</evidence>
<sequence>MEKNLMKNIPVIRLPHYRDEWELPEFKSAEAAGIDLRAALEETVVLKPGQDLVIPSGLKMDIGALDLASFFLDVGVYGCILPRSGLGFKHYVRLANTAGVIDSDFHGEIMIKLRNEGESDLAISPGDRVVQMVFHLYVKGFKLEEVTEFSRETVRGEAGFGSSGTK</sequence>
<dbReference type="InterPro" id="IPR029054">
    <property type="entry name" value="dUTPase-like"/>
</dbReference>
<evidence type="ECO:0000313" key="7">
    <source>
        <dbReference type="Proteomes" id="UP000008726"/>
    </source>
</evidence>
<dbReference type="EMBL" id="GU396103">
    <property type="protein sequence ID" value="ADQ52728.1"/>
    <property type="molecule type" value="Genomic_DNA"/>
</dbReference>
<dbReference type="GO" id="GO:0000287">
    <property type="term" value="F:magnesium ion binding"/>
    <property type="evidence" value="ECO:0007669"/>
    <property type="project" value="InterPro"/>
</dbReference>
<protein>
    <recommendedName>
        <fullName evidence="2">dUTP diphosphatase</fullName>
        <ecNumber evidence="2">3.6.1.23</ecNumber>
    </recommendedName>
</protein>
<organism evidence="6 7">
    <name type="scientific">Aeromonas phage PX29</name>
    <dbReference type="NCBI Taxonomy" id="926067"/>
    <lineage>
        <taxon>Viruses</taxon>
        <taxon>Duplodnaviria</taxon>
        <taxon>Heunggongvirae</taxon>
        <taxon>Uroviricota</taxon>
        <taxon>Caudoviricetes</taxon>
        <taxon>Pantevenvirales</taxon>
        <taxon>Straboviridae</taxon>
        <taxon>Angelvirus</taxon>
        <taxon>Angelvirus px29</taxon>
    </lineage>
</organism>
<dbReference type="GO" id="GO:0046081">
    <property type="term" value="P:dUTP catabolic process"/>
    <property type="evidence" value="ECO:0007669"/>
    <property type="project" value="InterPro"/>
</dbReference>
<reference evidence="6 7" key="1">
    <citation type="journal article" date="2010" name="Virol. J.">
        <title>Genomes of the T4-related bacteriophages as windows on microbial genome evolution.</title>
        <authorList>
            <person name="Petrov V.M."/>
            <person name="Ratnayaka S."/>
            <person name="Nolan J.M."/>
            <person name="Miller E.S."/>
            <person name="Karam J.D."/>
        </authorList>
    </citation>
    <scope>NUCLEOTIDE SEQUENCE [LARGE SCALE GENOMIC DNA]</scope>
</reference>
<dbReference type="GO" id="GO:0004170">
    <property type="term" value="F:dUTP diphosphatase activity"/>
    <property type="evidence" value="ECO:0007669"/>
    <property type="project" value="UniProtKB-EC"/>
</dbReference>
<evidence type="ECO:0000256" key="3">
    <source>
        <dbReference type="ARBA" id="ARBA00022801"/>
    </source>
</evidence>
<dbReference type="RefSeq" id="YP_009011438.1">
    <property type="nucleotide sequence ID" value="NC_023688.1"/>
</dbReference>
<dbReference type="InterPro" id="IPR033704">
    <property type="entry name" value="dUTPase_trimeric"/>
</dbReference>
<accession>E5DPU2</accession>
<dbReference type="PANTHER" id="PTHR11241:SF0">
    <property type="entry name" value="DEOXYURIDINE 5'-TRIPHOSPHATE NUCLEOTIDOHYDROLASE"/>
    <property type="match status" value="1"/>
</dbReference>
<comment type="similarity">
    <text evidence="1">Belongs to the dUTPase family.</text>
</comment>
<keyword evidence="7" id="KW-1185">Reference proteome</keyword>
<dbReference type="GeneID" id="18559933"/>
<dbReference type="EC" id="3.6.1.23" evidence="2"/>
<dbReference type="NCBIfam" id="TIGR00576">
    <property type="entry name" value="dut"/>
    <property type="match status" value="1"/>
</dbReference>
<feature type="domain" description="dUTPase-like" evidence="5">
    <location>
        <begin position="20"/>
        <end position="164"/>
    </location>
</feature>
<proteinExistence type="inferred from homology"/>